<gene>
    <name evidence="2" type="ORF">LMG19083_04678</name>
</gene>
<name>A0ABM9JY93_9RALS</name>
<comment type="caution">
    <text evidence="2">The sequence shown here is derived from an EMBL/GenBank/DDBJ whole genome shotgun (WGS) entry which is preliminary data.</text>
</comment>
<feature type="region of interest" description="Disordered" evidence="1">
    <location>
        <begin position="500"/>
        <end position="529"/>
    </location>
</feature>
<protein>
    <submittedName>
        <fullName evidence="2">Uncharacterized protein</fullName>
    </submittedName>
</protein>
<reference evidence="2 3" key="1">
    <citation type="submission" date="2023-07" db="EMBL/GenBank/DDBJ databases">
        <authorList>
            <person name="Peeters C."/>
        </authorList>
    </citation>
    <scope>NUCLEOTIDE SEQUENCE [LARGE SCALE GENOMIC DNA]</scope>
    <source>
        <strain evidence="2 3">LMG 19083</strain>
    </source>
</reference>
<keyword evidence="3" id="KW-1185">Reference proteome</keyword>
<dbReference type="Proteomes" id="UP001189813">
    <property type="component" value="Unassembled WGS sequence"/>
</dbReference>
<feature type="compositionally biased region" description="Basic and acidic residues" evidence="1">
    <location>
        <begin position="500"/>
        <end position="512"/>
    </location>
</feature>
<proteinExistence type="predicted"/>
<dbReference type="Gene3D" id="3.80.10.10">
    <property type="entry name" value="Ribonuclease Inhibitor"/>
    <property type="match status" value="1"/>
</dbReference>
<dbReference type="InterPro" id="IPR032675">
    <property type="entry name" value="LRR_dom_sf"/>
</dbReference>
<dbReference type="EMBL" id="CATZBU010000019">
    <property type="protein sequence ID" value="CAJ0808255.1"/>
    <property type="molecule type" value="Genomic_DNA"/>
</dbReference>
<evidence type="ECO:0000313" key="2">
    <source>
        <dbReference type="EMBL" id="CAJ0808255.1"/>
    </source>
</evidence>
<evidence type="ECO:0000313" key="3">
    <source>
        <dbReference type="Proteomes" id="UP001189813"/>
    </source>
</evidence>
<organism evidence="2 3">
    <name type="scientific">Ralstonia psammae</name>
    <dbReference type="NCBI Taxonomy" id="3058598"/>
    <lineage>
        <taxon>Bacteria</taxon>
        <taxon>Pseudomonadati</taxon>
        <taxon>Pseudomonadota</taxon>
        <taxon>Betaproteobacteria</taxon>
        <taxon>Burkholderiales</taxon>
        <taxon>Burkholderiaceae</taxon>
        <taxon>Ralstonia</taxon>
    </lineage>
</organism>
<sequence length="529" mass="57729">MRELVLREDQRMALAPLPAFWDDIEVISSEGATWFTGVPAWPRKLRTLSLEDVPNLLSVPPWPATLETLQLGGASQLRTLPALPEQLRELALIVCEALEAVPALPVGLERLALVELPRLTRLPPLSPTLRDVRFEACPYLELNSEQVDFVDALRWRQKRFQPGFMVRGFAGSGGVCENLCSPDLDQAARRVYEFAGMSMPELEAEVWAHVADAKGAMAEPLCTLFFRMATEEASERGGVRSIARDMVGTLAVIARHPELVEYAVAVVARMEPGCVNQPVATWRHVSALAVAHEAAASANDLSAVFLAARPLLAHMAIDEAALLAIGEARRVRAEVIEQTGEGDRQCAADLLVDYEPEIPNRMAMRIDAHRQARGESPLPGVPRRVAYLSDVLEEFVDTCLPRGLAAVEAAMLPPSASVGLEIDPVRMLCRGPHADWWKEQAMRHSPAARFDLGVNGQIGAIYTRRLANLESQAEQTASTTSSKYATTAQLDAGRNLVAQRREAESSALEKHTSSLVMPVSARSASPGRA</sequence>
<accession>A0ABM9JY93</accession>
<dbReference type="RefSeq" id="WP_316669130.1">
    <property type="nucleotide sequence ID" value="NZ_CATZBU010000019.1"/>
</dbReference>
<dbReference type="SUPFAM" id="SSF52058">
    <property type="entry name" value="L domain-like"/>
    <property type="match status" value="1"/>
</dbReference>
<evidence type="ECO:0000256" key="1">
    <source>
        <dbReference type="SAM" id="MobiDB-lite"/>
    </source>
</evidence>